<feature type="coiled-coil region" evidence="3">
    <location>
        <begin position="77"/>
        <end position="104"/>
    </location>
</feature>
<dbReference type="PANTHER" id="PTHR33021:SF496">
    <property type="entry name" value="OS08G0482700 PROTEIN"/>
    <property type="match status" value="1"/>
</dbReference>
<keyword evidence="5" id="KW-0812">Transmembrane</keyword>
<feature type="region of interest" description="Disordered" evidence="4">
    <location>
        <begin position="234"/>
        <end position="253"/>
    </location>
</feature>
<proteinExistence type="predicted"/>
<dbReference type="Gene3D" id="2.60.40.420">
    <property type="entry name" value="Cupredoxins - blue copper proteins"/>
    <property type="match status" value="1"/>
</dbReference>
<evidence type="ECO:0000256" key="4">
    <source>
        <dbReference type="SAM" id="MobiDB-lite"/>
    </source>
</evidence>
<keyword evidence="5" id="KW-0472">Membrane</keyword>
<evidence type="ECO:0000256" key="3">
    <source>
        <dbReference type="SAM" id="Coils"/>
    </source>
</evidence>
<keyword evidence="3" id="KW-0175">Coiled coil</keyword>
<dbReference type="EMBL" id="GISG01267386">
    <property type="protein sequence ID" value="MBA4675488.1"/>
    <property type="molecule type" value="Transcribed_RNA"/>
</dbReference>
<evidence type="ECO:0000259" key="6">
    <source>
        <dbReference type="PROSITE" id="PS51485"/>
    </source>
</evidence>
<evidence type="ECO:0000256" key="1">
    <source>
        <dbReference type="ARBA" id="ARBA00023157"/>
    </source>
</evidence>
<evidence type="ECO:0000256" key="2">
    <source>
        <dbReference type="ARBA" id="ARBA00023180"/>
    </source>
</evidence>
<dbReference type="InterPro" id="IPR003245">
    <property type="entry name" value="Phytocyanin_dom"/>
</dbReference>
<name>A0A7C9F3N4_OPUST</name>
<dbReference type="AlphaFoldDB" id="A0A7C9F3N4"/>
<reference evidence="7" key="1">
    <citation type="journal article" date="2013" name="J. Plant Res.">
        <title>Effect of fungi and light on seed germination of three Opuntia species from semiarid lands of central Mexico.</title>
        <authorList>
            <person name="Delgado-Sanchez P."/>
            <person name="Jimenez-Bremont J.F."/>
            <person name="Guerrero-Gonzalez Mde L."/>
            <person name="Flores J."/>
        </authorList>
    </citation>
    <scope>NUCLEOTIDE SEQUENCE</scope>
    <source>
        <tissue evidence="7">Cladode</tissue>
    </source>
</reference>
<dbReference type="Pfam" id="PF02298">
    <property type="entry name" value="Cu_bind_like"/>
    <property type="match status" value="1"/>
</dbReference>
<dbReference type="GO" id="GO:0009055">
    <property type="term" value="F:electron transfer activity"/>
    <property type="evidence" value="ECO:0007669"/>
    <property type="project" value="InterPro"/>
</dbReference>
<protein>
    <recommendedName>
        <fullName evidence="6">Phytocyanin domain-containing protein</fullName>
    </recommendedName>
</protein>
<keyword evidence="2" id="KW-0325">Glycoprotein</keyword>
<sequence length="277" mass="30509">MRCLVVVNQNLSAYLKSEELIQSSIQTPSPQKKKEGEKIMSKPSLKWWRASKFWCTWRSCLPSCTLSDWIYKRIATLIKGQRELENLEKEREREKMARGMIKNMVVVAAAVTMLILIESTAAETFIVGDDNGWSIPPSAGFYSSWAAKHTFAVNDTLDFNFFTGSHAVVMVTSEDAYDNCDSNLDKNAKEFKTGPAEILLANEGEVFFFCIVGNHCSLGQKLAINVVAASAKPLAPANSPSPPESRQDTGSAPKPMALTLSTFSLSLMALVAALGYH</sequence>
<accession>A0A7C9F3N4</accession>
<keyword evidence="5" id="KW-1133">Transmembrane helix</keyword>
<feature type="transmembrane region" description="Helical" evidence="5">
    <location>
        <begin position="256"/>
        <end position="276"/>
    </location>
</feature>
<reference evidence="7" key="2">
    <citation type="submission" date="2020-07" db="EMBL/GenBank/DDBJ databases">
        <authorList>
            <person name="Vera ALvarez R."/>
            <person name="Arias-Moreno D.M."/>
            <person name="Jimenez-Jacinto V."/>
            <person name="Jimenez-Bremont J.F."/>
            <person name="Swaminathan K."/>
            <person name="Moose S.P."/>
            <person name="Guerrero-Gonzalez M.L."/>
            <person name="Marino-Ramirez L."/>
            <person name="Landsman D."/>
            <person name="Rodriguez-Kessler M."/>
            <person name="Delgado-Sanchez P."/>
        </authorList>
    </citation>
    <scope>NUCLEOTIDE SEQUENCE</scope>
    <source>
        <tissue evidence="7">Cladode</tissue>
    </source>
</reference>
<dbReference type="InterPro" id="IPR008972">
    <property type="entry name" value="Cupredoxin"/>
</dbReference>
<dbReference type="FunFam" id="2.60.40.420:FF:000034">
    <property type="entry name" value="Cupredoxin superfamily protein"/>
    <property type="match status" value="1"/>
</dbReference>
<feature type="domain" description="Phytocyanin" evidence="6">
    <location>
        <begin position="123"/>
        <end position="228"/>
    </location>
</feature>
<keyword evidence="1" id="KW-1015">Disulfide bond</keyword>
<evidence type="ECO:0000256" key="5">
    <source>
        <dbReference type="SAM" id="Phobius"/>
    </source>
</evidence>
<dbReference type="PANTHER" id="PTHR33021">
    <property type="entry name" value="BLUE COPPER PROTEIN"/>
    <property type="match status" value="1"/>
</dbReference>
<dbReference type="GO" id="GO:0005886">
    <property type="term" value="C:plasma membrane"/>
    <property type="evidence" value="ECO:0007669"/>
    <property type="project" value="TreeGrafter"/>
</dbReference>
<dbReference type="SUPFAM" id="SSF49503">
    <property type="entry name" value="Cupredoxins"/>
    <property type="match status" value="1"/>
</dbReference>
<dbReference type="InterPro" id="IPR039391">
    <property type="entry name" value="Phytocyanin-like"/>
</dbReference>
<feature type="transmembrane region" description="Helical" evidence="5">
    <location>
        <begin position="99"/>
        <end position="117"/>
    </location>
</feature>
<organism evidence="7">
    <name type="scientific">Opuntia streptacantha</name>
    <name type="common">Prickly pear cactus</name>
    <name type="synonym">Opuntia cardona</name>
    <dbReference type="NCBI Taxonomy" id="393608"/>
    <lineage>
        <taxon>Eukaryota</taxon>
        <taxon>Viridiplantae</taxon>
        <taxon>Streptophyta</taxon>
        <taxon>Embryophyta</taxon>
        <taxon>Tracheophyta</taxon>
        <taxon>Spermatophyta</taxon>
        <taxon>Magnoliopsida</taxon>
        <taxon>eudicotyledons</taxon>
        <taxon>Gunneridae</taxon>
        <taxon>Pentapetalae</taxon>
        <taxon>Caryophyllales</taxon>
        <taxon>Cactineae</taxon>
        <taxon>Cactaceae</taxon>
        <taxon>Opuntioideae</taxon>
        <taxon>Opuntia</taxon>
    </lineage>
</organism>
<dbReference type="PROSITE" id="PS51485">
    <property type="entry name" value="PHYTOCYANIN"/>
    <property type="match status" value="1"/>
</dbReference>
<evidence type="ECO:0000313" key="7">
    <source>
        <dbReference type="EMBL" id="MBA4675488.1"/>
    </source>
</evidence>